<evidence type="ECO:0000313" key="7">
    <source>
        <dbReference type="EMBL" id="SUZ56746.1"/>
    </source>
</evidence>
<dbReference type="Gene3D" id="3.40.30.10">
    <property type="entry name" value="Glutaredoxin"/>
    <property type="match status" value="1"/>
</dbReference>
<dbReference type="InterPro" id="IPR002023">
    <property type="entry name" value="NuoE-like"/>
</dbReference>
<protein>
    <recommendedName>
        <fullName evidence="8">NADH-quinone oxidoreductase subunit E</fullName>
    </recommendedName>
</protein>
<dbReference type="EMBL" id="UINC01000521">
    <property type="protein sequence ID" value="SUZ56746.1"/>
    <property type="molecule type" value="Genomic_DNA"/>
</dbReference>
<dbReference type="FunFam" id="3.40.30.10:FF:000015">
    <property type="entry name" value="NADH-quinone oxidoreductase subunit E"/>
    <property type="match status" value="1"/>
</dbReference>
<name>A0A381NQ75_9ZZZZ</name>
<accession>A0A381NQ75</accession>
<comment type="similarity">
    <text evidence="1">Belongs to the complex I 24 kDa subunit family.</text>
</comment>
<dbReference type="PIRSF" id="PIRSF000216">
    <property type="entry name" value="NADH_DH_24kDa"/>
    <property type="match status" value="1"/>
</dbReference>
<evidence type="ECO:0000256" key="1">
    <source>
        <dbReference type="ARBA" id="ARBA00010643"/>
    </source>
</evidence>
<dbReference type="PANTHER" id="PTHR10371:SF3">
    <property type="entry name" value="NADH DEHYDROGENASE [UBIQUINONE] FLAVOPROTEIN 2, MITOCHONDRIAL"/>
    <property type="match status" value="1"/>
</dbReference>
<keyword evidence="4" id="KW-0408">Iron</keyword>
<evidence type="ECO:0008006" key="8">
    <source>
        <dbReference type="Google" id="ProtNLM"/>
    </source>
</evidence>
<evidence type="ECO:0000256" key="2">
    <source>
        <dbReference type="ARBA" id="ARBA00022714"/>
    </source>
</evidence>
<feature type="non-terminal residue" evidence="7">
    <location>
        <position position="1"/>
    </location>
</feature>
<evidence type="ECO:0000256" key="3">
    <source>
        <dbReference type="ARBA" id="ARBA00022723"/>
    </source>
</evidence>
<keyword evidence="3" id="KW-0479">Metal-binding</keyword>
<dbReference type="GO" id="GO:0051537">
    <property type="term" value="F:2 iron, 2 sulfur cluster binding"/>
    <property type="evidence" value="ECO:0007669"/>
    <property type="project" value="UniProtKB-KW"/>
</dbReference>
<evidence type="ECO:0000256" key="6">
    <source>
        <dbReference type="ARBA" id="ARBA00034078"/>
    </source>
</evidence>
<dbReference type="NCBIfam" id="NF005722">
    <property type="entry name" value="PRK07539.1-2"/>
    <property type="match status" value="1"/>
</dbReference>
<reference evidence="7" key="1">
    <citation type="submission" date="2018-05" db="EMBL/GenBank/DDBJ databases">
        <authorList>
            <person name="Lanie J.A."/>
            <person name="Ng W.-L."/>
            <person name="Kazmierczak K.M."/>
            <person name="Andrzejewski T.M."/>
            <person name="Davidsen T.M."/>
            <person name="Wayne K.J."/>
            <person name="Tettelin H."/>
            <person name="Glass J.I."/>
            <person name="Rusch D."/>
            <person name="Podicherti R."/>
            <person name="Tsui H.-C.T."/>
            <person name="Winkler M.E."/>
        </authorList>
    </citation>
    <scope>NUCLEOTIDE SEQUENCE</scope>
</reference>
<dbReference type="Pfam" id="PF01257">
    <property type="entry name" value="2Fe-2S_thioredx"/>
    <property type="match status" value="1"/>
</dbReference>
<dbReference type="SUPFAM" id="SSF52833">
    <property type="entry name" value="Thioredoxin-like"/>
    <property type="match status" value="1"/>
</dbReference>
<dbReference type="PROSITE" id="PS01099">
    <property type="entry name" value="COMPLEX1_24K"/>
    <property type="match status" value="1"/>
</dbReference>
<dbReference type="PANTHER" id="PTHR10371">
    <property type="entry name" value="NADH DEHYDROGENASE UBIQUINONE FLAVOPROTEIN 2, MITOCHONDRIAL"/>
    <property type="match status" value="1"/>
</dbReference>
<dbReference type="InterPro" id="IPR036249">
    <property type="entry name" value="Thioredoxin-like_sf"/>
</dbReference>
<keyword evidence="2" id="KW-0001">2Fe-2S</keyword>
<dbReference type="GO" id="GO:0003954">
    <property type="term" value="F:NADH dehydrogenase activity"/>
    <property type="evidence" value="ECO:0007669"/>
    <property type="project" value="TreeGrafter"/>
</dbReference>
<keyword evidence="5" id="KW-0411">Iron-sulfur</keyword>
<dbReference type="GO" id="GO:0046872">
    <property type="term" value="F:metal ion binding"/>
    <property type="evidence" value="ECO:0007669"/>
    <property type="project" value="UniProtKB-KW"/>
</dbReference>
<organism evidence="7">
    <name type="scientific">marine metagenome</name>
    <dbReference type="NCBI Taxonomy" id="408172"/>
    <lineage>
        <taxon>unclassified sequences</taxon>
        <taxon>metagenomes</taxon>
        <taxon>ecological metagenomes</taxon>
    </lineage>
</organism>
<evidence type="ECO:0000256" key="4">
    <source>
        <dbReference type="ARBA" id="ARBA00023004"/>
    </source>
</evidence>
<dbReference type="Gene3D" id="1.10.10.1590">
    <property type="entry name" value="NADH-quinone oxidoreductase subunit E"/>
    <property type="match status" value="1"/>
</dbReference>
<gene>
    <name evidence="7" type="ORF">METZ01_LOCUS9600</name>
</gene>
<sequence>VELLQGLSGEEIAEIEAEITHLPDRESAAIDALMIVQKHRGWVSDTSLQAIARLLGMSADALDSIATFYNLIFRQPVGRHAVMVCDSVSCYVMGADGLGKAIQEHLGIAFGETTDDDRFTLLPIVCLGACDKAPTMMIDDELIENVAAERLGEIFGRFE</sequence>
<proteinExistence type="inferred from homology"/>
<dbReference type="InterPro" id="IPR042128">
    <property type="entry name" value="NuoE_dom"/>
</dbReference>
<dbReference type="CDD" id="cd03064">
    <property type="entry name" value="TRX_Fd_NuoE"/>
    <property type="match status" value="1"/>
</dbReference>
<dbReference type="InterPro" id="IPR041921">
    <property type="entry name" value="NuoE_N"/>
</dbReference>
<dbReference type="NCBIfam" id="TIGR01958">
    <property type="entry name" value="nuoE_fam"/>
    <property type="match status" value="1"/>
</dbReference>
<dbReference type="AlphaFoldDB" id="A0A381NQ75"/>
<evidence type="ECO:0000256" key="5">
    <source>
        <dbReference type="ARBA" id="ARBA00023014"/>
    </source>
</evidence>
<comment type="cofactor">
    <cofactor evidence="6">
        <name>[2Fe-2S] cluster</name>
        <dbReference type="ChEBI" id="CHEBI:190135"/>
    </cofactor>
</comment>